<protein>
    <recommendedName>
        <fullName evidence="4">Lipocalin-like domain-containing protein</fullName>
    </recommendedName>
</protein>
<organism evidence="2 3">
    <name type="scientific">Rhizodiscina lignyota</name>
    <dbReference type="NCBI Taxonomy" id="1504668"/>
    <lineage>
        <taxon>Eukaryota</taxon>
        <taxon>Fungi</taxon>
        <taxon>Dikarya</taxon>
        <taxon>Ascomycota</taxon>
        <taxon>Pezizomycotina</taxon>
        <taxon>Dothideomycetes</taxon>
        <taxon>Pleosporomycetidae</taxon>
        <taxon>Aulographales</taxon>
        <taxon>Rhizodiscinaceae</taxon>
        <taxon>Rhizodiscina</taxon>
    </lineage>
</organism>
<evidence type="ECO:0000313" key="2">
    <source>
        <dbReference type="EMBL" id="KAF2101667.1"/>
    </source>
</evidence>
<reference evidence="2" key="1">
    <citation type="journal article" date="2020" name="Stud. Mycol.">
        <title>101 Dothideomycetes genomes: a test case for predicting lifestyles and emergence of pathogens.</title>
        <authorList>
            <person name="Haridas S."/>
            <person name="Albert R."/>
            <person name="Binder M."/>
            <person name="Bloem J."/>
            <person name="Labutti K."/>
            <person name="Salamov A."/>
            <person name="Andreopoulos B."/>
            <person name="Baker S."/>
            <person name="Barry K."/>
            <person name="Bills G."/>
            <person name="Bluhm B."/>
            <person name="Cannon C."/>
            <person name="Castanera R."/>
            <person name="Culley D."/>
            <person name="Daum C."/>
            <person name="Ezra D."/>
            <person name="Gonzalez J."/>
            <person name="Henrissat B."/>
            <person name="Kuo A."/>
            <person name="Liang C."/>
            <person name="Lipzen A."/>
            <person name="Lutzoni F."/>
            <person name="Magnuson J."/>
            <person name="Mondo S."/>
            <person name="Nolan M."/>
            <person name="Ohm R."/>
            <person name="Pangilinan J."/>
            <person name="Park H.-J."/>
            <person name="Ramirez L."/>
            <person name="Alfaro M."/>
            <person name="Sun H."/>
            <person name="Tritt A."/>
            <person name="Yoshinaga Y."/>
            <person name="Zwiers L.-H."/>
            <person name="Turgeon B."/>
            <person name="Goodwin S."/>
            <person name="Spatafora J."/>
            <person name="Crous P."/>
            <person name="Grigoriev I."/>
        </authorList>
    </citation>
    <scope>NUCLEOTIDE SEQUENCE</scope>
    <source>
        <strain evidence="2">CBS 133067</strain>
    </source>
</reference>
<comment type="caution">
    <text evidence="2">The sequence shown here is derived from an EMBL/GenBank/DDBJ whole genome shotgun (WGS) entry which is preliminary data.</text>
</comment>
<gene>
    <name evidence="2" type="ORF">NA57DRAFT_73107</name>
</gene>
<accession>A0A9P4MBQ9</accession>
<dbReference type="OrthoDB" id="9975758at2759"/>
<feature type="region of interest" description="Disordered" evidence="1">
    <location>
        <begin position="1"/>
        <end position="26"/>
    </location>
</feature>
<evidence type="ECO:0000313" key="3">
    <source>
        <dbReference type="Proteomes" id="UP000799772"/>
    </source>
</evidence>
<keyword evidence="3" id="KW-1185">Reference proteome</keyword>
<dbReference type="Proteomes" id="UP000799772">
    <property type="component" value="Unassembled WGS sequence"/>
</dbReference>
<sequence>MSAPTKVSLRAPTTVAGSSSTPPGDAPSLDWMLGTWHVTHATLPMWKSKCNVRITYTKLPPAGDDSHPRVDDLVEYQSPGNPKTKSVNGISRSDPKAGLSPGWAWHWRGKGLLKIASSNWEVLGYGEVNDGGEPNSFIVTYFTKTLFTPAGIDVYSRNKKLSESTLASIKGALEGFEDPALKKLSGEIFEVPTEDSKP</sequence>
<evidence type="ECO:0000256" key="1">
    <source>
        <dbReference type="SAM" id="MobiDB-lite"/>
    </source>
</evidence>
<proteinExistence type="predicted"/>
<name>A0A9P4MBQ9_9PEZI</name>
<dbReference type="AlphaFoldDB" id="A0A9P4MBQ9"/>
<evidence type="ECO:0008006" key="4">
    <source>
        <dbReference type="Google" id="ProtNLM"/>
    </source>
</evidence>
<dbReference type="EMBL" id="ML978123">
    <property type="protein sequence ID" value="KAF2101667.1"/>
    <property type="molecule type" value="Genomic_DNA"/>
</dbReference>